<feature type="domain" description="General secretion pathway GspH" evidence="12">
    <location>
        <begin position="45"/>
        <end position="160"/>
    </location>
</feature>
<evidence type="ECO:0000256" key="2">
    <source>
        <dbReference type="ARBA" id="ARBA00021549"/>
    </source>
</evidence>
<dbReference type="Pfam" id="PF12019">
    <property type="entry name" value="GspH"/>
    <property type="match status" value="1"/>
</dbReference>
<evidence type="ECO:0000256" key="5">
    <source>
        <dbReference type="ARBA" id="ARBA00022519"/>
    </source>
</evidence>
<evidence type="ECO:0000256" key="3">
    <source>
        <dbReference type="ARBA" id="ARBA00022475"/>
    </source>
</evidence>
<dbReference type="GO" id="GO:0005886">
    <property type="term" value="C:plasma membrane"/>
    <property type="evidence" value="ECO:0007669"/>
    <property type="project" value="UniProtKB-SubCell"/>
</dbReference>
<evidence type="ECO:0000313" key="14">
    <source>
        <dbReference type="Proteomes" id="UP000051386"/>
    </source>
</evidence>
<evidence type="ECO:0000313" key="13">
    <source>
        <dbReference type="EMBL" id="KRG73361.1"/>
    </source>
</evidence>
<keyword evidence="3" id="KW-1003">Cell membrane</keyword>
<evidence type="ECO:0000259" key="12">
    <source>
        <dbReference type="Pfam" id="PF12019"/>
    </source>
</evidence>
<dbReference type="InterPro" id="IPR022346">
    <property type="entry name" value="T2SS_GspH"/>
</dbReference>
<evidence type="ECO:0000256" key="1">
    <source>
        <dbReference type="ARBA" id="ARBA00004377"/>
    </source>
</evidence>
<gene>
    <name evidence="13" type="ORF">ABB28_11155</name>
</gene>
<sequence length="169" mass="17689">MSLRLSKGFTMVELMVTISILAILMTIAFPSFRSTLRSNRVANANNEILGLVALARSEAIRNSRGGGVCASSAGSTCDGAWNGGLMAYSDEDGSGSFNSGDTVLRYVAGRPNLVLTGPSAEIAFDARGRRRASADQVLTVAPDSCAAGDPKRTLTVNLSGQVRVLQETC</sequence>
<dbReference type="RefSeq" id="WP_057508696.1">
    <property type="nucleotide sequence ID" value="NZ_JANUEG010000004.1"/>
</dbReference>
<proteinExistence type="inferred from homology"/>
<keyword evidence="8 11" id="KW-0472">Membrane</keyword>
<dbReference type="GO" id="GO:0015627">
    <property type="term" value="C:type II protein secretion system complex"/>
    <property type="evidence" value="ECO:0007669"/>
    <property type="project" value="InterPro"/>
</dbReference>
<dbReference type="SUPFAM" id="SSF54523">
    <property type="entry name" value="Pili subunits"/>
    <property type="match status" value="1"/>
</dbReference>
<evidence type="ECO:0000256" key="6">
    <source>
        <dbReference type="ARBA" id="ARBA00022692"/>
    </source>
</evidence>
<dbReference type="PATRIC" id="fig|517011.3.peg.1944"/>
<dbReference type="Gene3D" id="3.55.40.10">
    <property type="entry name" value="minor pseudopilin epsh domain"/>
    <property type="match status" value="1"/>
</dbReference>
<dbReference type="Pfam" id="PF07963">
    <property type="entry name" value="N_methyl"/>
    <property type="match status" value="1"/>
</dbReference>
<keyword evidence="14" id="KW-1185">Reference proteome</keyword>
<organism evidence="13 14">
    <name type="scientific">Stenotrophomonas chelatiphaga</name>
    <dbReference type="NCBI Taxonomy" id="517011"/>
    <lineage>
        <taxon>Bacteria</taxon>
        <taxon>Pseudomonadati</taxon>
        <taxon>Pseudomonadota</taxon>
        <taxon>Gammaproteobacteria</taxon>
        <taxon>Lysobacterales</taxon>
        <taxon>Lysobacteraceae</taxon>
        <taxon>Stenotrophomonas</taxon>
    </lineage>
</organism>
<dbReference type="InterPro" id="IPR012902">
    <property type="entry name" value="N_methyl_site"/>
</dbReference>
<evidence type="ECO:0000256" key="10">
    <source>
        <dbReference type="ARBA" id="ARBA00030775"/>
    </source>
</evidence>
<keyword evidence="7 11" id="KW-1133">Transmembrane helix</keyword>
<comment type="subcellular location">
    <subcellularLocation>
        <location evidence="1">Cell inner membrane</location>
        <topology evidence="1">Single-pass membrane protein</topology>
    </subcellularLocation>
</comment>
<keyword evidence="4" id="KW-0488">Methylation</keyword>
<keyword evidence="6 11" id="KW-0812">Transmembrane</keyword>
<evidence type="ECO:0000256" key="7">
    <source>
        <dbReference type="ARBA" id="ARBA00022989"/>
    </source>
</evidence>
<name>A0A0R0D695_9GAMM</name>
<evidence type="ECO:0000256" key="9">
    <source>
        <dbReference type="ARBA" id="ARBA00025772"/>
    </source>
</evidence>
<keyword evidence="5" id="KW-0997">Cell inner membrane</keyword>
<dbReference type="AlphaFoldDB" id="A0A0R0D695"/>
<evidence type="ECO:0000256" key="11">
    <source>
        <dbReference type="SAM" id="Phobius"/>
    </source>
</evidence>
<dbReference type="EMBL" id="LDJK01000048">
    <property type="protein sequence ID" value="KRG73361.1"/>
    <property type="molecule type" value="Genomic_DNA"/>
</dbReference>
<comment type="similarity">
    <text evidence="9">Belongs to the GSP H family.</text>
</comment>
<dbReference type="Proteomes" id="UP000051386">
    <property type="component" value="Unassembled WGS sequence"/>
</dbReference>
<feature type="transmembrane region" description="Helical" evidence="11">
    <location>
        <begin position="12"/>
        <end position="32"/>
    </location>
</feature>
<dbReference type="InterPro" id="IPR045584">
    <property type="entry name" value="Pilin-like"/>
</dbReference>
<dbReference type="GO" id="GO:0015628">
    <property type="term" value="P:protein secretion by the type II secretion system"/>
    <property type="evidence" value="ECO:0007669"/>
    <property type="project" value="InterPro"/>
</dbReference>
<comment type="caution">
    <text evidence="13">The sequence shown here is derived from an EMBL/GenBank/DDBJ whole genome shotgun (WGS) entry which is preliminary data.</text>
</comment>
<evidence type="ECO:0000256" key="4">
    <source>
        <dbReference type="ARBA" id="ARBA00022481"/>
    </source>
</evidence>
<protein>
    <recommendedName>
        <fullName evidence="2">Type II secretion system protein H</fullName>
    </recommendedName>
    <alternativeName>
        <fullName evidence="10">General secretion pathway protein H</fullName>
    </alternativeName>
</protein>
<dbReference type="NCBIfam" id="TIGR02532">
    <property type="entry name" value="IV_pilin_GFxxxE"/>
    <property type="match status" value="1"/>
</dbReference>
<accession>A0A0R0D695</accession>
<evidence type="ECO:0000256" key="8">
    <source>
        <dbReference type="ARBA" id="ARBA00023136"/>
    </source>
</evidence>
<reference evidence="13 14" key="1">
    <citation type="submission" date="2015-05" db="EMBL/GenBank/DDBJ databases">
        <title>Genome sequencing and analysis of members of genus Stenotrophomonas.</title>
        <authorList>
            <person name="Patil P.P."/>
            <person name="Midha S."/>
            <person name="Patil P.B."/>
        </authorList>
    </citation>
    <scope>NUCLEOTIDE SEQUENCE [LARGE SCALE GENOMIC DNA]</scope>
    <source>
        <strain evidence="13 14">DSM 21508</strain>
    </source>
</reference>